<dbReference type="AlphaFoldDB" id="A0A1E1WKT5"/>
<feature type="non-terminal residue" evidence="2">
    <location>
        <position position="400"/>
    </location>
</feature>
<reference evidence="2" key="1">
    <citation type="submission" date="2015-09" db="EMBL/GenBank/DDBJ databases">
        <title>De novo assembly of Pectinophora gossypiella (Pink Bollworm) gut transcriptome.</title>
        <authorList>
            <person name="Tassone E.E."/>
        </authorList>
    </citation>
    <scope>NUCLEOTIDE SEQUENCE</scope>
</reference>
<proteinExistence type="predicted"/>
<evidence type="ECO:0000256" key="1">
    <source>
        <dbReference type="SAM" id="MobiDB-lite"/>
    </source>
</evidence>
<accession>A0A1E1WKT5</accession>
<feature type="region of interest" description="Disordered" evidence="1">
    <location>
        <begin position="164"/>
        <end position="400"/>
    </location>
</feature>
<feature type="compositionally biased region" description="Basic and acidic residues" evidence="1">
    <location>
        <begin position="183"/>
        <end position="213"/>
    </location>
</feature>
<feature type="compositionally biased region" description="Basic residues" evidence="1">
    <location>
        <begin position="1"/>
        <end position="11"/>
    </location>
</feature>
<feature type="compositionally biased region" description="Acidic residues" evidence="1">
    <location>
        <begin position="254"/>
        <end position="284"/>
    </location>
</feature>
<name>A0A1E1WKT5_PECGO</name>
<feature type="compositionally biased region" description="Basic residues" evidence="1">
    <location>
        <begin position="17"/>
        <end position="39"/>
    </location>
</feature>
<sequence length="400" mass="45830">MKKPKNAHKPKFVNTRKVLRKQKRQEKKVHRQEHYMKKKTIVDQPGFTPGKFVKRPPDDAEPETQVKNKKQKVQPTSLDLLSKERLKEQREVKKLNSAMDQQRKKMLVEANEDEDKMIKKLEKQLGLNKAKNKNKLFADDGLDYLLEICDRATSEQIVAAEKHLADVEDESDFEEDLATVTGKDVKKKDKEGQKTDKLSKKKEKVDKNKKDSLSDDEDDFSDELNGEEVDNMSDEGSETDGSDLSVLGSGEEASNFDDEESALDEDDAEGSFDEESEVSDDEPEEKPTKSQKASSKQKLKEIETKKETETAKKTSKEKIIKAEDLSKVFSDDEVSHLSDDEDDDLEGFSGDDEEKEKDSKNKQSEEKPDIWEDIYGRKRDKEGNVIKEEKGVYIPPHLRN</sequence>
<evidence type="ECO:0000313" key="2">
    <source>
        <dbReference type="EMBL" id="JAT87548.1"/>
    </source>
</evidence>
<organism evidence="2">
    <name type="scientific">Pectinophora gossypiella</name>
    <name type="common">Cotton pink bollworm</name>
    <name type="synonym">Depressaria gossypiella</name>
    <dbReference type="NCBI Taxonomy" id="13191"/>
    <lineage>
        <taxon>Eukaryota</taxon>
        <taxon>Metazoa</taxon>
        <taxon>Ecdysozoa</taxon>
        <taxon>Arthropoda</taxon>
        <taxon>Hexapoda</taxon>
        <taxon>Insecta</taxon>
        <taxon>Pterygota</taxon>
        <taxon>Neoptera</taxon>
        <taxon>Endopterygota</taxon>
        <taxon>Lepidoptera</taxon>
        <taxon>Glossata</taxon>
        <taxon>Ditrysia</taxon>
        <taxon>Gelechioidea</taxon>
        <taxon>Gelechiidae</taxon>
        <taxon>Apatetrinae</taxon>
        <taxon>Pectinophora</taxon>
    </lineage>
</organism>
<dbReference type="OrthoDB" id="10260961at2759"/>
<feature type="compositionally biased region" description="Basic and acidic residues" evidence="1">
    <location>
        <begin position="356"/>
        <end position="391"/>
    </location>
</feature>
<gene>
    <name evidence="2" type="ORF">g.4269</name>
</gene>
<dbReference type="EMBL" id="GDQN01003506">
    <property type="protein sequence ID" value="JAT87548.1"/>
    <property type="molecule type" value="Transcribed_RNA"/>
</dbReference>
<feature type="compositionally biased region" description="Acidic residues" evidence="1">
    <location>
        <begin position="167"/>
        <end position="177"/>
    </location>
</feature>
<feature type="compositionally biased region" description="Basic and acidic residues" evidence="1">
    <location>
        <begin position="298"/>
        <end position="338"/>
    </location>
</feature>
<feature type="compositionally biased region" description="Acidic residues" evidence="1">
    <location>
        <begin position="214"/>
        <end position="241"/>
    </location>
</feature>
<feature type="region of interest" description="Disordered" evidence="1">
    <location>
        <begin position="1"/>
        <end position="80"/>
    </location>
</feature>
<feature type="compositionally biased region" description="Acidic residues" evidence="1">
    <location>
        <begin position="339"/>
        <end position="355"/>
    </location>
</feature>
<protein>
    <submittedName>
        <fullName evidence="2">Uncharacterized protein</fullName>
    </submittedName>
</protein>